<dbReference type="InterPro" id="IPR001452">
    <property type="entry name" value="SH3_domain"/>
</dbReference>
<dbReference type="PROSITE" id="PS50002">
    <property type="entry name" value="SH3"/>
    <property type="match status" value="1"/>
</dbReference>
<dbReference type="Proteomes" id="UP000242287">
    <property type="component" value="Unassembled WGS sequence"/>
</dbReference>
<name>A0A2A9NFW8_9AGAR</name>
<organism evidence="6 7">
    <name type="scientific">Amanita thiersii Skay4041</name>
    <dbReference type="NCBI Taxonomy" id="703135"/>
    <lineage>
        <taxon>Eukaryota</taxon>
        <taxon>Fungi</taxon>
        <taxon>Dikarya</taxon>
        <taxon>Basidiomycota</taxon>
        <taxon>Agaricomycotina</taxon>
        <taxon>Agaricomycetes</taxon>
        <taxon>Agaricomycetidae</taxon>
        <taxon>Agaricales</taxon>
        <taxon>Pluteineae</taxon>
        <taxon>Amanitaceae</taxon>
        <taxon>Amanita</taxon>
    </lineage>
</organism>
<dbReference type="OrthoDB" id="5983572at2759"/>
<feature type="compositionally biased region" description="Low complexity" evidence="3">
    <location>
        <begin position="269"/>
        <end position="285"/>
    </location>
</feature>
<keyword evidence="4" id="KW-0812">Transmembrane</keyword>
<dbReference type="STRING" id="703135.A0A2A9NFW8"/>
<evidence type="ECO:0000256" key="1">
    <source>
        <dbReference type="ARBA" id="ARBA00022443"/>
    </source>
</evidence>
<dbReference type="SUPFAM" id="SSF50044">
    <property type="entry name" value="SH3-domain"/>
    <property type="match status" value="1"/>
</dbReference>
<feature type="domain" description="SH3" evidence="5">
    <location>
        <begin position="298"/>
        <end position="349"/>
    </location>
</feature>
<evidence type="ECO:0000313" key="7">
    <source>
        <dbReference type="Proteomes" id="UP000242287"/>
    </source>
</evidence>
<feature type="transmembrane region" description="Helical" evidence="4">
    <location>
        <begin position="53"/>
        <end position="75"/>
    </location>
</feature>
<keyword evidence="1 2" id="KW-0728">SH3 domain</keyword>
<dbReference type="AlphaFoldDB" id="A0A2A9NFW8"/>
<protein>
    <recommendedName>
        <fullName evidence="5">SH3 domain-containing protein</fullName>
    </recommendedName>
</protein>
<keyword evidence="4" id="KW-1133">Transmembrane helix</keyword>
<keyword evidence="4" id="KW-0472">Membrane</keyword>
<evidence type="ECO:0000313" key="6">
    <source>
        <dbReference type="EMBL" id="PFH49509.1"/>
    </source>
</evidence>
<evidence type="ECO:0000256" key="3">
    <source>
        <dbReference type="SAM" id="MobiDB-lite"/>
    </source>
</evidence>
<reference evidence="6 7" key="1">
    <citation type="submission" date="2014-02" db="EMBL/GenBank/DDBJ databases">
        <title>Transposable element dynamics among asymbiotic and ectomycorrhizal Amanita fungi.</title>
        <authorList>
            <consortium name="DOE Joint Genome Institute"/>
            <person name="Hess J."/>
            <person name="Skrede I."/>
            <person name="Wolfe B."/>
            <person name="LaButti K."/>
            <person name="Ohm R.A."/>
            <person name="Grigoriev I.V."/>
            <person name="Pringle A."/>
        </authorList>
    </citation>
    <scope>NUCLEOTIDE SEQUENCE [LARGE SCALE GENOMIC DNA]</scope>
    <source>
        <strain evidence="6 7">SKay4041</strain>
    </source>
</reference>
<evidence type="ECO:0000256" key="2">
    <source>
        <dbReference type="PROSITE-ProRule" id="PRU00192"/>
    </source>
</evidence>
<gene>
    <name evidence="6" type="ORF">AMATHDRAFT_4851</name>
</gene>
<feature type="transmembrane region" description="Helical" evidence="4">
    <location>
        <begin position="147"/>
        <end position="166"/>
    </location>
</feature>
<dbReference type="EMBL" id="KZ302027">
    <property type="protein sequence ID" value="PFH49509.1"/>
    <property type="molecule type" value="Genomic_DNA"/>
</dbReference>
<dbReference type="Pfam" id="PF00018">
    <property type="entry name" value="SH3_1"/>
    <property type="match status" value="1"/>
</dbReference>
<accession>A0A2A9NFW8</accession>
<dbReference type="Gene3D" id="2.30.30.40">
    <property type="entry name" value="SH3 Domains"/>
    <property type="match status" value="1"/>
</dbReference>
<feature type="compositionally biased region" description="Polar residues" evidence="3">
    <location>
        <begin position="255"/>
        <end position="268"/>
    </location>
</feature>
<feature type="region of interest" description="Disordered" evidence="3">
    <location>
        <begin position="200"/>
        <end position="294"/>
    </location>
</feature>
<evidence type="ECO:0000259" key="5">
    <source>
        <dbReference type="PROSITE" id="PS50002"/>
    </source>
</evidence>
<keyword evidence="7" id="KW-1185">Reference proteome</keyword>
<proteinExistence type="predicted"/>
<evidence type="ECO:0000256" key="4">
    <source>
        <dbReference type="SAM" id="Phobius"/>
    </source>
</evidence>
<feature type="compositionally biased region" description="Polar residues" evidence="3">
    <location>
        <begin position="1"/>
        <end position="11"/>
    </location>
</feature>
<feature type="region of interest" description="Disordered" evidence="3">
    <location>
        <begin position="1"/>
        <end position="36"/>
    </location>
</feature>
<dbReference type="InterPro" id="IPR036028">
    <property type="entry name" value="SH3-like_dom_sf"/>
</dbReference>
<feature type="transmembrane region" description="Helical" evidence="4">
    <location>
        <begin position="87"/>
        <end position="110"/>
    </location>
</feature>
<sequence length="349" mass="36303">MSPPNSLHNSVNPPPPIPEADPVSDPDLRTSSMHKPDATAAPAAPVVSMRSPFFLATLFLAVTSWFISLISQAIVRAQIGNVPVGVLWFAIILQLALIICLSLSLITFSLPTYRITLSQLASITTVLASIGVNDNIYSPIASQKATAAGWLITAIVDLLWVIHLSAGEDSFIRRTLDGVPATGNASSTGGFRLRAPPVFAGRLRKTRPPSTAQNPGGDKQTTEGAGEQLAMQPVGGPANGGAPGALDVPRRRSAAATSNALSGVTNRTSATGSANYGGSSASGDAPVGSSRPGSDALKARVKAQALYSYDGSETDPNELSFVKGEFFDIVDRTGKWWEAVKPNGTVGSE</sequence>